<dbReference type="InterPro" id="IPR009057">
    <property type="entry name" value="Homeodomain-like_sf"/>
</dbReference>
<dbReference type="InterPro" id="IPR001647">
    <property type="entry name" value="HTH_TetR"/>
</dbReference>
<feature type="DNA-binding region" description="H-T-H motif" evidence="4">
    <location>
        <begin position="39"/>
        <end position="58"/>
    </location>
</feature>
<organism evidence="6 7">
    <name type="scientific">Brevibacterium casei</name>
    <dbReference type="NCBI Taxonomy" id="33889"/>
    <lineage>
        <taxon>Bacteria</taxon>
        <taxon>Bacillati</taxon>
        <taxon>Actinomycetota</taxon>
        <taxon>Actinomycetes</taxon>
        <taxon>Micrococcales</taxon>
        <taxon>Brevibacteriaceae</taxon>
        <taxon>Brevibacterium</taxon>
    </lineage>
</organism>
<dbReference type="GO" id="GO:0000976">
    <property type="term" value="F:transcription cis-regulatory region binding"/>
    <property type="evidence" value="ECO:0007669"/>
    <property type="project" value="TreeGrafter"/>
</dbReference>
<reference evidence="6 7" key="1">
    <citation type="submission" date="2020-12" db="EMBL/GenBank/DDBJ databases">
        <title>FDA dAtabase for Regulatory Grade micrObial Sequences (FDA-ARGOS): Supporting development and validation of Infectious Disease Dx tests.</title>
        <authorList>
            <person name="Sproer C."/>
            <person name="Gronow S."/>
            <person name="Severitt S."/>
            <person name="Schroder I."/>
            <person name="Tallon L."/>
            <person name="Sadzewicz L."/>
            <person name="Zhao X."/>
            <person name="Boylan J."/>
            <person name="Ott S."/>
            <person name="Bowen H."/>
            <person name="Vavikolanu K."/>
            <person name="Mehta A."/>
            <person name="Aluvathingal J."/>
            <person name="Nadendla S."/>
            <person name="Lowell S."/>
            <person name="Myers T."/>
            <person name="Yan Y."/>
            <person name="Sichtig H."/>
        </authorList>
    </citation>
    <scope>NUCLEOTIDE SEQUENCE [LARGE SCALE GENOMIC DNA]</scope>
    <source>
        <strain evidence="6 7">FDAARGOS_990</strain>
    </source>
</reference>
<evidence type="ECO:0000313" key="6">
    <source>
        <dbReference type="EMBL" id="QQB15869.1"/>
    </source>
</evidence>
<feature type="domain" description="HTH tetR-type" evidence="5">
    <location>
        <begin position="18"/>
        <end position="76"/>
    </location>
</feature>
<dbReference type="RefSeq" id="WP_137825445.1">
    <property type="nucleotide sequence ID" value="NZ_CP065989.1"/>
</dbReference>
<accession>A0A7T4A228</accession>
<evidence type="ECO:0000256" key="2">
    <source>
        <dbReference type="ARBA" id="ARBA00023125"/>
    </source>
</evidence>
<evidence type="ECO:0000259" key="5">
    <source>
        <dbReference type="PROSITE" id="PS50977"/>
    </source>
</evidence>
<dbReference type="AlphaFoldDB" id="A0A7T4A228"/>
<dbReference type="InterPro" id="IPR036271">
    <property type="entry name" value="Tet_transcr_reg_TetR-rel_C_sf"/>
</dbReference>
<proteinExistence type="predicted"/>
<evidence type="ECO:0000313" key="7">
    <source>
        <dbReference type="Proteomes" id="UP000595374"/>
    </source>
</evidence>
<name>A0A7T4A228_9MICO</name>
<keyword evidence="3" id="KW-0804">Transcription</keyword>
<keyword evidence="1" id="KW-0805">Transcription regulation</keyword>
<dbReference type="Proteomes" id="UP000595374">
    <property type="component" value="Chromosome"/>
</dbReference>
<dbReference type="Pfam" id="PF00440">
    <property type="entry name" value="TetR_N"/>
    <property type="match status" value="1"/>
</dbReference>
<dbReference type="PANTHER" id="PTHR30055:SF234">
    <property type="entry name" value="HTH-TYPE TRANSCRIPTIONAL REGULATOR BETI"/>
    <property type="match status" value="1"/>
</dbReference>
<dbReference type="SUPFAM" id="SSF46689">
    <property type="entry name" value="Homeodomain-like"/>
    <property type="match status" value="1"/>
</dbReference>
<protein>
    <submittedName>
        <fullName evidence="6">TetR family transcriptional regulator</fullName>
    </submittedName>
</protein>
<dbReference type="PANTHER" id="PTHR30055">
    <property type="entry name" value="HTH-TYPE TRANSCRIPTIONAL REGULATOR RUTR"/>
    <property type="match status" value="1"/>
</dbReference>
<gene>
    <name evidence="6" type="ORF">I6H47_08210</name>
</gene>
<dbReference type="InterPro" id="IPR050109">
    <property type="entry name" value="HTH-type_TetR-like_transc_reg"/>
</dbReference>
<sequence length="196" mass="20885">MAAKNNESKQANQRADAQRNRAAILAAAPRALRKNPDASIAEIAAEAGVGRMTLYGHFKNRAELLDAALSDALERAEAVLSAVDIDGEAAGAFARLIEPSWTLLDQVSTLLVAAQNEIPASRIREMHEKAEARLRGLLERGRSQGAFRSDLSVEWLLAVTHAVMNAAAEESAAGRLDPKEATGYIVAVLLSAFAAD</sequence>
<dbReference type="SUPFAM" id="SSF48498">
    <property type="entry name" value="Tetracyclin repressor-like, C-terminal domain"/>
    <property type="match status" value="1"/>
</dbReference>
<dbReference type="GO" id="GO:0003700">
    <property type="term" value="F:DNA-binding transcription factor activity"/>
    <property type="evidence" value="ECO:0007669"/>
    <property type="project" value="TreeGrafter"/>
</dbReference>
<dbReference type="PROSITE" id="PS50977">
    <property type="entry name" value="HTH_TETR_2"/>
    <property type="match status" value="1"/>
</dbReference>
<keyword evidence="2 4" id="KW-0238">DNA-binding</keyword>
<evidence type="ECO:0000256" key="4">
    <source>
        <dbReference type="PROSITE-ProRule" id="PRU00335"/>
    </source>
</evidence>
<evidence type="ECO:0000256" key="1">
    <source>
        <dbReference type="ARBA" id="ARBA00023015"/>
    </source>
</evidence>
<dbReference type="Gene3D" id="1.10.357.10">
    <property type="entry name" value="Tetracycline Repressor, domain 2"/>
    <property type="match status" value="1"/>
</dbReference>
<evidence type="ECO:0000256" key="3">
    <source>
        <dbReference type="ARBA" id="ARBA00023163"/>
    </source>
</evidence>
<dbReference type="EMBL" id="CP065989">
    <property type="protein sequence ID" value="QQB15869.1"/>
    <property type="molecule type" value="Genomic_DNA"/>
</dbReference>